<keyword evidence="2" id="KW-1185">Reference proteome</keyword>
<dbReference type="Proteomes" id="UP000186373">
    <property type="component" value="Unassembled WGS sequence"/>
</dbReference>
<accession>A0A1N7ISD7</accession>
<name>A0A1N7ISD7_9FLAO</name>
<sequence length="317" mass="37506">MGLKYYFLLLLLLNFGFSYSQSKLPFDEDLLLKLTMDYNKDSIYPTYRKSNFVYLNIKTKDTLFNKKFKEAYPFVGNSALIFDENSNSYNIIDRKGDFKFKEGVLQKILETNHPHKSVIRFLKFENNSQQIFLYDLYESKIVNEYIKPNICAESVPPPVIEKLTNGKYSLILDNGEKVSYDFIKALNSYGYIVKKNNLFGAINYNTGKVIIPIRYDNYAEINTSQIIALKKGKLWYYYGFTLLKSKYLCSNFFPQDEFDKRFGIYKNQKGFNILFKDYSTLTHEFDWISDNGIIAKTKNNYYFIPFNTKKIVNYYER</sequence>
<evidence type="ECO:0000313" key="1">
    <source>
        <dbReference type="EMBL" id="SIS40003.1"/>
    </source>
</evidence>
<evidence type="ECO:0000313" key="2">
    <source>
        <dbReference type="Proteomes" id="UP000186373"/>
    </source>
</evidence>
<gene>
    <name evidence="1" type="ORF">SAMN05421639_104501</name>
</gene>
<organism evidence="1 2">
    <name type="scientific">Chryseobacterium shigense</name>
    <dbReference type="NCBI Taxonomy" id="297244"/>
    <lineage>
        <taxon>Bacteria</taxon>
        <taxon>Pseudomonadati</taxon>
        <taxon>Bacteroidota</taxon>
        <taxon>Flavobacteriia</taxon>
        <taxon>Flavobacteriales</taxon>
        <taxon>Weeksellaceae</taxon>
        <taxon>Chryseobacterium group</taxon>
        <taxon>Chryseobacterium</taxon>
    </lineage>
</organism>
<dbReference type="EMBL" id="FTNY01000004">
    <property type="protein sequence ID" value="SIS40003.1"/>
    <property type="molecule type" value="Genomic_DNA"/>
</dbReference>
<reference evidence="2" key="1">
    <citation type="submission" date="2017-01" db="EMBL/GenBank/DDBJ databases">
        <authorList>
            <person name="Varghese N."/>
            <person name="Submissions S."/>
        </authorList>
    </citation>
    <scope>NUCLEOTIDE SEQUENCE [LARGE SCALE GENOMIC DNA]</scope>
    <source>
        <strain evidence="2">DSM 17126</strain>
    </source>
</reference>
<dbReference type="AlphaFoldDB" id="A0A1N7ISD7"/>
<proteinExistence type="predicted"/>
<evidence type="ECO:0008006" key="3">
    <source>
        <dbReference type="Google" id="ProtNLM"/>
    </source>
</evidence>
<protein>
    <recommendedName>
        <fullName evidence="3">WG containing repeat-containing protein</fullName>
    </recommendedName>
</protein>